<evidence type="ECO:0000259" key="5">
    <source>
        <dbReference type="PROSITE" id="PS50237"/>
    </source>
</evidence>
<evidence type="ECO:0000256" key="4">
    <source>
        <dbReference type="SAM" id="MobiDB-lite"/>
    </source>
</evidence>
<evidence type="ECO:0000313" key="6">
    <source>
        <dbReference type="EMBL" id="CAJ1053415.1"/>
    </source>
</evidence>
<evidence type="ECO:0000256" key="3">
    <source>
        <dbReference type="PROSITE-ProRule" id="PRU00104"/>
    </source>
</evidence>
<accession>A0AAV1EXK2</accession>
<sequence>MDKTSPELLREAANLIEEALRRTPSAPVAPAAQTPPAAPTQHPQRTPAPPQSRTPVEAEVARLFAPYNSVSRRVMRRRPAPNQNNRTNYTHTVFCLADSKADKVPSMPLKADLQSAGLGEARVTFSGDDDDPKVITNKLMEVFPKLQERGGFELLRIVGSTRSRNLGRHMQESESEQGQSEDTGRGTVPVNDSAPVTPETASQSSAVPTVIDNKALEHTETDSGMCHHNRFAVRLSAKWKLIKEPAQASKVFKENLLWEHASGKPLKMRMDVRDSEKERERELLSFYKWQQEWACPLHCTLVGDVAVGEGVMRYFMTTVISKLQFGFSLDLEDCPDLHIRSIIKLMLLQKITWPVEDSDDEDFDVESTCRITGFLRMFIETASSGILVQLLKFWVGWEMLPPELRVEISGGSLPTSSRCFETLKLPAHFKTYEEFEEALFTAINSAQSGFGLV</sequence>
<dbReference type="Proteomes" id="UP001178508">
    <property type="component" value="Chromosome 3"/>
</dbReference>
<feature type="active site" description="Glycyl thioester intermediate" evidence="3">
    <location>
        <position position="419"/>
    </location>
</feature>
<dbReference type="Pfam" id="PF00632">
    <property type="entry name" value="HECT"/>
    <property type="match status" value="1"/>
</dbReference>
<dbReference type="SUPFAM" id="SSF56204">
    <property type="entry name" value="Hect, E3 ligase catalytic domain"/>
    <property type="match status" value="1"/>
</dbReference>
<proteinExistence type="predicted"/>
<reference evidence="6" key="1">
    <citation type="submission" date="2023-08" db="EMBL/GenBank/DDBJ databases">
        <authorList>
            <person name="Alioto T."/>
            <person name="Alioto T."/>
            <person name="Gomez Garrido J."/>
        </authorList>
    </citation>
    <scope>NUCLEOTIDE SEQUENCE</scope>
</reference>
<feature type="compositionally biased region" description="Low complexity" evidence="4">
    <location>
        <begin position="23"/>
        <end position="45"/>
    </location>
</feature>
<dbReference type="EMBL" id="OY660866">
    <property type="protein sequence ID" value="CAJ1053415.1"/>
    <property type="molecule type" value="Genomic_DNA"/>
</dbReference>
<keyword evidence="2 3" id="KW-0833">Ubl conjugation pathway</keyword>
<dbReference type="InterPro" id="IPR035983">
    <property type="entry name" value="Hect_E3_ubiquitin_ligase"/>
</dbReference>
<feature type="domain" description="HECT" evidence="5">
    <location>
        <begin position="413"/>
        <end position="453"/>
    </location>
</feature>
<dbReference type="InterPro" id="IPR000569">
    <property type="entry name" value="HECT_dom"/>
</dbReference>
<gene>
    <name evidence="6" type="ORF">XNOV1_A011529</name>
</gene>
<dbReference type="Gene3D" id="3.30.2410.10">
    <property type="entry name" value="Hect, E3 ligase catalytic domain"/>
    <property type="match status" value="1"/>
</dbReference>
<dbReference type="PROSITE" id="PS50237">
    <property type="entry name" value="HECT"/>
    <property type="match status" value="1"/>
</dbReference>
<evidence type="ECO:0000256" key="2">
    <source>
        <dbReference type="ARBA" id="ARBA00022786"/>
    </source>
</evidence>
<feature type="region of interest" description="Disordered" evidence="4">
    <location>
        <begin position="1"/>
        <end position="56"/>
    </location>
</feature>
<protein>
    <submittedName>
        <fullName evidence="6">Uncharacterized protein LOC115548715 isoform X1</fullName>
    </submittedName>
</protein>
<keyword evidence="1" id="KW-0808">Transferase</keyword>
<feature type="region of interest" description="Disordered" evidence="4">
    <location>
        <begin position="165"/>
        <end position="209"/>
    </location>
</feature>
<organism evidence="6 7">
    <name type="scientific">Xyrichtys novacula</name>
    <name type="common">Pearly razorfish</name>
    <name type="synonym">Hemipteronotus novacula</name>
    <dbReference type="NCBI Taxonomy" id="13765"/>
    <lineage>
        <taxon>Eukaryota</taxon>
        <taxon>Metazoa</taxon>
        <taxon>Chordata</taxon>
        <taxon>Craniata</taxon>
        <taxon>Vertebrata</taxon>
        <taxon>Euteleostomi</taxon>
        <taxon>Actinopterygii</taxon>
        <taxon>Neopterygii</taxon>
        <taxon>Teleostei</taxon>
        <taxon>Neoteleostei</taxon>
        <taxon>Acanthomorphata</taxon>
        <taxon>Eupercaria</taxon>
        <taxon>Labriformes</taxon>
        <taxon>Labridae</taxon>
        <taxon>Xyrichtys</taxon>
    </lineage>
</organism>
<name>A0AAV1EXK2_XYRNO</name>
<dbReference type="GO" id="GO:0004842">
    <property type="term" value="F:ubiquitin-protein transferase activity"/>
    <property type="evidence" value="ECO:0007669"/>
    <property type="project" value="InterPro"/>
</dbReference>
<feature type="compositionally biased region" description="Basic and acidic residues" evidence="4">
    <location>
        <begin position="1"/>
        <end position="10"/>
    </location>
</feature>
<evidence type="ECO:0000256" key="1">
    <source>
        <dbReference type="ARBA" id="ARBA00022679"/>
    </source>
</evidence>
<dbReference type="AlphaFoldDB" id="A0AAV1EXK2"/>
<keyword evidence="7" id="KW-1185">Reference proteome</keyword>
<evidence type="ECO:0000313" key="7">
    <source>
        <dbReference type="Proteomes" id="UP001178508"/>
    </source>
</evidence>